<dbReference type="InterPro" id="IPR017782">
    <property type="entry name" value="Hydroxyacylglutathione_Hdrlase"/>
</dbReference>
<feature type="binding site" evidence="7">
    <location>
        <position position="65"/>
    </location>
    <ligand>
        <name>Zn(2+)</name>
        <dbReference type="ChEBI" id="CHEBI:29105"/>
        <label>1</label>
    </ligand>
</feature>
<keyword evidence="5 7" id="KW-0378">Hydrolase</keyword>
<dbReference type="InterPro" id="IPR035680">
    <property type="entry name" value="Clx_II_MBL"/>
</dbReference>
<sequence>MTNTAENRLEICAIPAFIDNYIWLLADHANQACAVVDPGDAGPVQAWLAEHPGWVLSDVLITHHHSDHVGGVEKLKSEFNPLVYGPANESIPARDRPLTDGDLIQVLGRTINVIAVPGHTSGHLAFYLVDEDVLFSGDTLFSAGCGRLFEGTPRQMLISLECLAALPGQTQVYCAHEYTLPNLRFALAVDPDNQQIAKLLTEVCEIRNRGQCTLPTSISVERACNPFLRVREAKIVEAVQRHTRLSITSAEACFAAMRMWKDNF</sequence>
<evidence type="ECO:0000256" key="3">
    <source>
        <dbReference type="ARBA" id="ARBA00006759"/>
    </source>
</evidence>
<keyword evidence="4 7" id="KW-0479">Metal-binding</keyword>
<dbReference type="EC" id="3.1.2.6" evidence="7"/>
<evidence type="ECO:0000259" key="8">
    <source>
        <dbReference type="SMART" id="SM00849"/>
    </source>
</evidence>
<keyword evidence="10" id="KW-1185">Reference proteome</keyword>
<dbReference type="GO" id="GO:0019243">
    <property type="term" value="P:methylglyoxal catabolic process to D-lactate via S-lactoyl-glutathione"/>
    <property type="evidence" value="ECO:0007669"/>
    <property type="project" value="UniProtKB-UniRule"/>
</dbReference>
<feature type="binding site" evidence="7">
    <location>
        <position position="63"/>
    </location>
    <ligand>
        <name>Zn(2+)</name>
        <dbReference type="ChEBI" id="CHEBI:29105"/>
        <label>1</label>
    </ligand>
</feature>
<dbReference type="InterPro" id="IPR001279">
    <property type="entry name" value="Metallo-B-lactamas"/>
</dbReference>
<dbReference type="HAMAP" id="MF_01374">
    <property type="entry name" value="Glyoxalase_2"/>
    <property type="match status" value="1"/>
</dbReference>
<dbReference type="CDD" id="cd07723">
    <property type="entry name" value="hydroxyacylglutathione_hydrolase_MBL-fold"/>
    <property type="match status" value="1"/>
</dbReference>
<dbReference type="AlphaFoldDB" id="A0A5R8ZIE6"/>
<protein>
    <recommendedName>
        <fullName evidence="7">Hydroxyacylglutathione hydrolase</fullName>
        <ecNumber evidence="7">3.1.2.6</ecNumber>
    </recommendedName>
    <alternativeName>
        <fullName evidence="7">Glyoxalase II</fullName>
        <shortName evidence="7">Glx II</shortName>
    </alternativeName>
</protein>
<reference evidence="9 10" key="1">
    <citation type="submission" date="2019-05" db="EMBL/GenBank/DDBJ databases">
        <title>Pseudomonas sp. SC006 isolated from lettuce that can produce HBGAs.</title>
        <authorList>
            <person name="Wang D."/>
            <person name="Liao N."/>
            <person name="Liu D."/>
            <person name="Zhang Z."/>
            <person name="Zou S."/>
        </authorList>
    </citation>
    <scope>NUCLEOTIDE SEQUENCE [LARGE SCALE GENOMIC DNA]</scope>
    <source>
        <strain evidence="9 10">SC006</strain>
    </source>
</reference>
<dbReference type="GO" id="GO:0004416">
    <property type="term" value="F:hydroxyacylglutathione hydrolase activity"/>
    <property type="evidence" value="ECO:0007669"/>
    <property type="project" value="UniProtKB-UniRule"/>
</dbReference>
<dbReference type="OrthoDB" id="9802248at2"/>
<keyword evidence="6 7" id="KW-0862">Zinc</keyword>
<evidence type="ECO:0000313" key="9">
    <source>
        <dbReference type="EMBL" id="TLP65135.1"/>
    </source>
</evidence>
<dbReference type="EMBL" id="VAUO01000001">
    <property type="protein sequence ID" value="TLP65135.1"/>
    <property type="molecule type" value="Genomic_DNA"/>
</dbReference>
<proteinExistence type="inferred from homology"/>
<gene>
    <name evidence="7 9" type="primary">gloB</name>
    <name evidence="9" type="ORF">FEM01_02850</name>
</gene>
<comment type="similarity">
    <text evidence="3 7">Belongs to the metallo-beta-lactamase superfamily. Glyoxalase II family.</text>
</comment>
<dbReference type="SUPFAM" id="SSF56281">
    <property type="entry name" value="Metallo-hydrolase/oxidoreductase"/>
    <property type="match status" value="1"/>
</dbReference>
<evidence type="ECO:0000256" key="1">
    <source>
        <dbReference type="ARBA" id="ARBA00001623"/>
    </source>
</evidence>
<comment type="pathway">
    <text evidence="2 7">Secondary metabolite metabolism; methylglyoxal degradation; (R)-lactate from methylglyoxal: step 2/2.</text>
</comment>
<dbReference type="PANTHER" id="PTHR43705:SF1">
    <property type="entry name" value="HYDROXYACYLGLUTATHIONE HYDROLASE GLOB"/>
    <property type="match status" value="1"/>
</dbReference>
<dbReference type="Pfam" id="PF00753">
    <property type="entry name" value="Lactamase_B"/>
    <property type="match status" value="1"/>
</dbReference>
<comment type="subunit">
    <text evidence="7">Monomer.</text>
</comment>
<dbReference type="PIRSF" id="PIRSF005457">
    <property type="entry name" value="Glx"/>
    <property type="match status" value="1"/>
</dbReference>
<dbReference type="Pfam" id="PF16123">
    <property type="entry name" value="HAGH_C"/>
    <property type="match status" value="1"/>
</dbReference>
<accession>A0A5R8ZIE6</accession>
<feature type="binding site" evidence="7">
    <location>
        <position position="138"/>
    </location>
    <ligand>
        <name>Zn(2+)</name>
        <dbReference type="ChEBI" id="CHEBI:29105"/>
        <label>2</label>
    </ligand>
</feature>
<evidence type="ECO:0000256" key="4">
    <source>
        <dbReference type="ARBA" id="ARBA00022723"/>
    </source>
</evidence>
<dbReference type="RefSeq" id="WP_138217761.1">
    <property type="nucleotide sequence ID" value="NZ_VAUO01000001.1"/>
</dbReference>
<organism evidence="9 10">
    <name type="scientific">Pseudomonas mosselii</name>
    <dbReference type="NCBI Taxonomy" id="78327"/>
    <lineage>
        <taxon>Bacteria</taxon>
        <taxon>Pseudomonadati</taxon>
        <taxon>Pseudomonadota</taxon>
        <taxon>Gammaproteobacteria</taxon>
        <taxon>Pseudomonadales</taxon>
        <taxon>Pseudomonadaceae</taxon>
        <taxon>Pseudomonas</taxon>
    </lineage>
</organism>
<dbReference type="Gene3D" id="3.60.15.10">
    <property type="entry name" value="Ribonuclease Z/Hydroxyacylglutathione hydrolase-like"/>
    <property type="match status" value="1"/>
</dbReference>
<dbReference type="SMART" id="SM00849">
    <property type="entry name" value="Lactamase_B"/>
    <property type="match status" value="1"/>
</dbReference>
<feature type="binding site" evidence="7">
    <location>
        <position position="119"/>
    </location>
    <ligand>
        <name>Zn(2+)</name>
        <dbReference type="ChEBI" id="CHEBI:29105"/>
        <label>1</label>
    </ligand>
</feature>
<evidence type="ECO:0000256" key="6">
    <source>
        <dbReference type="ARBA" id="ARBA00022833"/>
    </source>
</evidence>
<evidence type="ECO:0000256" key="7">
    <source>
        <dbReference type="HAMAP-Rule" id="MF_01374"/>
    </source>
</evidence>
<evidence type="ECO:0000256" key="5">
    <source>
        <dbReference type="ARBA" id="ARBA00022801"/>
    </source>
</evidence>
<comment type="catalytic activity">
    <reaction evidence="1 7">
        <text>an S-(2-hydroxyacyl)glutathione + H2O = a 2-hydroxy carboxylate + glutathione + H(+)</text>
        <dbReference type="Rhea" id="RHEA:21864"/>
        <dbReference type="ChEBI" id="CHEBI:15377"/>
        <dbReference type="ChEBI" id="CHEBI:15378"/>
        <dbReference type="ChEBI" id="CHEBI:57925"/>
        <dbReference type="ChEBI" id="CHEBI:58896"/>
        <dbReference type="ChEBI" id="CHEBI:71261"/>
        <dbReference type="EC" id="3.1.2.6"/>
    </reaction>
</comment>
<dbReference type="InterPro" id="IPR050110">
    <property type="entry name" value="Glyoxalase_II_hydrolase"/>
</dbReference>
<comment type="caution">
    <text evidence="9">The sequence shown here is derived from an EMBL/GenBank/DDBJ whole genome shotgun (WGS) entry which is preliminary data.</text>
</comment>
<dbReference type="Proteomes" id="UP000309819">
    <property type="component" value="Unassembled WGS sequence"/>
</dbReference>
<feature type="binding site" evidence="7">
    <location>
        <position position="67"/>
    </location>
    <ligand>
        <name>Zn(2+)</name>
        <dbReference type="ChEBI" id="CHEBI:29105"/>
        <label>2</label>
    </ligand>
</feature>
<evidence type="ECO:0000256" key="2">
    <source>
        <dbReference type="ARBA" id="ARBA00004963"/>
    </source>
</evidence>
<dbReference type="InterPro" id="IPR036866">
    <property type="entry name" value="RibonucZ/Hydroxyglut_hydro"/>
</dbReference>
<dbReference type="PANTHER" id="PTHR43705">
    <property type="entry name" value="HYDROXYACYLGLUTATHIONE HYDROLASE"/>
    <property type="match status" value="1"/>
</dbReference>
<name>A0A5R8ZIE6_9PSED</name>
<feature type="binding site" evidence="7">
    <location>
        <position position="68"/>
    </location>
    <ligand>
        <name>Zn(2+)</name>
        <dbReference type="ChEBI" id="CHEBI:29105"/>
        <label>2</label>
    </ligand>
</feature>
<dbReference type="UniPathway" id="UPA00619">
    <property type="reaction ID" value="UER00676"/>
</dbReference>
<feature type="binding site" evidence="7">
    <location>
        <position position="176"/>
    </location>
    <ligand>
        <name>Zn(2+)</name>
        <dbReference type="ChEBI" id="CHEBI:29105"/>
        <label>2</label>
    </ligand>
</feature>
<feature type="domain" description="Metallo-beta-lactamase" evidence="8">
    <location>
        <begin position="19"/>
        <end position="176"/>
    </location>
</feature>
<comment type="cofactor">
    <cofactor evidence="7">
        <name>Zn(2+)</name>
        <dbReference type="ChEBI" id="CHEBI:29105"/>
    </cofactor>
    <text evidence="7">Binds 2 Zn(2+) ions per subunit.</text>
</comment>
<feature type="binding site" evidence="7">
    <location>
        <position position="138"/>
    </location>
    <ligand>
        <name>Zn(2+)</name>
        <dbReference type="ChEBI" id="CHEBI:29105"/>
        <label>1</label>
    </ligand>
</feature>
<evidence type="ECO:0000313" key="10">
    <source>
        <dbReference type="Proteomes" id="UP000309819"/>
    </source>
</evidence>
<dbReference type="InterPro" id="IPR032282">
    <property type="entry name" value="HAGH_C"/>
</dbReference>
<comment type="function">
    <text evidence="7">Thiolesterase that catalyzes the hydrolysis of S-D-lactoyl-glutathione to form glutathione and D-lactic acid.</text>
</comment>
<dbReference type="NCBIfam" id="TIGR03413">
    <property type="entry name" value="GSH_gloB"/>
    <property type="match status" value="1"/>
</dbReference>
<dbReference type="GO" id="GO:0046872">
    <property type="term" value="F:metal ion binding"/>
    <property type="evidence" value="ECO:0007669"/>
    <property type="project" value="UniProtKB-KW"/>
</dbReference>